<dbReference type="Proteomes" id="UP001152747">
    <property type="component" value="Unassembled WGS sequence"/>
</dbReference>
<accession>A0A9P1N415</accession>
<comment type="caution">
    <text evidence="2">The sequence shown here is derived from an EMBL/GenBank/DDBJ whole genome shotgun (WGS) entry which is preliminary data.</text>
</comment>
<feature type="chain" id="PRO_5040159115" evidence="1">
    <location>
        <begin position="20"/>
        <end position="74"/>
    </location>
</feature>
<reference evidence="2" key="1">
    <citation type="submission" date="2022-11" db="EMBL/GenBank/DDBJ databases">
        <authorList>
            <person name="Kikuchi T."/>
        </authorList>
    </citation>
    <scope>NUCLEOTIDE SEQUENCE</scope>
    <source>
        <strain evidence="2">PS1010</strain>
    </source>
</reference>
<feature type="signal peptide" evidence="1">
    <location>
        <begin position="1"/>
        <end position="19"/>
    </location>
</feature>
<gene>
    <name evidence="2" type="ORF">CAMP_LOCUS9767</name>
</gene>
<dbReference type="EMBL" id="CANHGI010000004">
    <property type="protein sequence ID" value="CAI5447130.1"/>
    <property type="molecule type" value="Genomic_DNA"/>
</dbReference>
<keyword evidence="1" id="KW-0732">Signal</keyword>
<dbReference type="AlphaFoldDB" id="A0A9P1N415"/>
<sequence>MFKILIFFLIFAIQINCKAVFGVDEEAQANLNSGKVMDDATSNDDFLKSGEKILGKGIVKRGVPSDVLDILRPK</sequence>
<proteinExistence type="predicted"/>
<protein>
    <submittedName>
        <fullName evidence="2">Uncharacterized protein</fullName>
    </submittedName>
</protein>
<evidence type="ECO:0000313" key="2">
    <source>
        <dbReference type="EMBL" id="CAI5447130.1"/>
    </source>
</evidence>
<keyword evidence="3" id="KW-1185">Reference proteome</keyword>
<evidence type="ECO:0000256" key="1">
    <source>
        <dbReference type="SAM" id="SignalP"/>
    </source>
</evidence>
<evidence type="ECO:0000313" key="3">
    <source>
        <dbReference type="Proteomes" id="UP001152747"/>
    </source>
</evidence>
<name>A0A9P1N415_9PELO</name>
<organism evidence="2 3">
    <name type="scientific">Caenorhabditis angaria</name>
    <dbReference type="NCBI Taxonomy" id="860376"/>
    <lineage>
        <taxon>Eukaryota</taxon>
        <taxon>Metazoa</taxon>
        <taxon>Ecdysozoa</taxon>
        <taxon>Nematoda</taxon>
        <taxon>Chromadorea</taxon>
        <taxon>Rhabditida</taxon>
        <taxon>Rhabditina</taxon>
        <taxon>Rhabditomorpha</taxon>
        <taxon>Rhabditoidea</taxon>
        <taxon>Rhabditidae</taxon>
        <taxon>Peloderinae</taxon>
        <taxon>Caenorhabditis</taxon>
    </lineage>
</organism>